<reference evidence="5 6" key="1">
    <citation type="journal article" date="2024" name="Appl. Environ. Microbiol.">
        <title>Pontiella agarivorans sp. nov., a novel marine anaerobic bacterium capable of degrading macroalgal polysaccharides and fixing nitrogen.</title>
        <authorList>
            <person name="Liu N."/>
            <person name="Kivenson V."/>
            <person name="Peng X."/>
            <person name="Cui Z."/>
            <person name="Lankiewicz T.S."/>
            <person name="Gosselin K.M."/>
            <person name="English C.J."/>
            <person name="Blair E.M."/>
            <person name="O'Malley M.A."/>
            <person name="Valentine D.L."/>
        </authorList>
    </citation>
    <scope>NUCLEOTIDE SEQUENCE [LARGE SCALE GENOMIC DNA]</scope>
    <source>
        <strain evidence="5 6">NLcol2</strain>
    </source>
</reference>
<gene>
    <name evidence="5" type="ORF">P9H32_10590</name>
</gene>
<evidence type="ECO:0000313" key="6">
    <source>
        <dbReference type="Proteomes" id="UP001290861"/>
    </source>
</evidence>
<name>A0ABU5MYB7_9BACT</name>
<keyword evidence="6" id="KW-1185">Reference proteome</keyword>
<evidence type="ECO:0000256" key="2">
    <source>
        <dbReference type="ARBA" id="ARBA00022801"/>
    </source>
</evidence>
<dbReference type="Proteomes" id="UP001290861">
    <property type="component" value="Unassembled WGS sequence"/>
</dbReference>
<sequence length="416" mass="46168">MPAEKPPNRPLSAAMERAYDFWGIEKLASPHGAAQNDQMELHSNFMFSPLSGLSYENNTSRRDPSKVIKVDGTYYVWYTHRQTEAPPSGPELASDTVPSADWDLAEIWYATSTDGFTWEEQGVAVPRPPKPEYGWRSVTTTDILVYKGKYYLYYQGFNAIPFTGGGDVAAVTVSEADSPRGPWRPLGKVVVDFGAEDEWDAKAIHDPYPMVYKGKIYLYYKGQPVYSHGSDDGLEMVRAQGVAIADHPLGPFTKHPLNPVINSGHETSLFPWKGGVAAIVSLDGPEKNTIQYAPDGVNFEIMSTIEMPPLAPGPFVADAFADNGDGRGITWGLCHIPQAMGDSQGLKWAEDAHFTLARFDCDLSLDVHRPAFKRTYPGRYDAEAYFSSRAKLSGNQLNQVKKEQRKIDRETIMVAE</sequence>
<comment type="caution">
    <text evidence="5">The sequence shown here is derived from an EMBL/GenBank/DDBJ whole genome shotgun (WGS) entry which is preliminary data.</text>
</comment>
<dbReference type="InterPro" id="IPR006710">
    <property type="entry name" value="Glyco_hydro_43"/>
</dbReference>
<organism evidence="5 6">
    <name type="scientific">Pontiella agarivorans</name>
    <dbReference type="NCBI Taxonomy" id="3038953"/>
    <lineage>
        <taxon>Bacteria</taxon>
        <taxon>Pseudomonadati</taxon>
        <taxon>Kiritimatiellota</taxon>
        <taxon>Kiritimatiellia</taxon>
        <taxon>Kiritimatiellales</taxon>
        <taxon>Pontiellaceae</taxon>
        <taxon>Pontiella</taxon>
    </lineage>
</organism>
<dbReference type="SUPFAM" id="SSF75005">
    <property type="entry name" value="Arabinanase/levansucrase/invertase"/>
    <property type="match status" value="1"/>
</dbReference>
<comment type="similarity">
    <text evidence="1 4">Belongs to the glycosyl hydrolase 43 family.</text>
</comment>
<proteinExistence type="inferred from homology"/>
<dbReference type="RefSeq" id="WP_322608860.1">
    <property type="nucleotide sequence ID" value="NZ_JARVCO010000010.1"/>
</dbReference>
<dbReference type="Gene3D" id="2.115.10.20">
    <property type="entry name" value="Glycosyl hydrolase domain, family 43"/>
    <property type="match status" value="1"/>
</dbReference>
<evidence type="ECO:0000256" key="1">
    <source>
        <dbReference type="ARBA" id="ARBA00009865"/>
    </source>
</evidence>
<dbReference type="Pfam" id="PF04616">
    <property type="entry name" value="Glyco_hydro_43"/>
    <property type="match status" value="1"/>
</dbReference>
<evidence type="ECO:0000256" key="4">
    <source>
        <dbReference type="RuleBase" id="RU361187"/>
    </source>
</evidence>
<evidence type="ECO:0000313" key="5">
    <source>
        <dbReference type="EMBL" id="MDZ8119071.1"/>
    </source>
</evidence>
<evidence type="ECO:0000256" key="3">
    <source>
        <dbReference type="ARBA" id="ARBA00023295"/>
    </source>
</evidence>
<dbReference type="InterPro" id="IPR023296">
    <property type="entry name" value="Glyco_hydro_beta-prop_sf"/>
</dbReference>
<keyword evidence="2 4" id="KW-0378">Hydrolase</keyword>
<accession>A0ABU5MYB7</accession>
<protein>
    <submittedName>
        <fullName evidence="5">Family 43 glycosylhydrolase</fullName>
    </submittedName>
</protein>
<keyword evidence="3 4" id="KW-0326">Glycosidase</keyword>
<dbReference type="CDD" id="cd08992">
    <property type="entry name" value="GH117"/>
    <property type="match status" value="1"/>
</dbReference>
<dbReference type="EMBL" id="JARVCO010000010">
    <property type="protein sequence ID" value="MDZ8119071.1"/>
    <property type="molecule type" value="Genomic_DNA"/>
</dbReference>